<organism evidence="1 2">
    <name type="scientific">Austropuccinia psidii MF-1</name>
    <dbReference type="NCBI Taxonomy" id="1389203"/>
    <lineage>
        <taxon>Eukaryota</taxon>
        <taxon>Fungi</taxon>
        <taxon>Dikarya</taxon>
        <taxon>Basidiomycota</taxon>
        <taxon>Pucciniomycotina</taxon>
        <taxon>Pucciniomycetes</taxon>
        <taxon>Pucciniales</taxon>
        <taxon>Sphaerophragmiaceae</taxon>
        <taxon>Austropuccinia</taxon>
    </lineage>
</organism>
<accession>A0A9Q3EDH8</accession>
<proteinExistence type="predicted"/>
<evidence type="ECO:0000313" key="2">
    <source>
        <dbReference type="Proteomes" id="UP000765509"/>
    </source>
</evidence>
<reference evidence="1" key="1">
    <citation type="submission" date="2021-03" db="EMBL/GenBank/DDBJ databases">
        <title>Draft genome sequence of rust myrtle Austropuccinia psidii MF-1, a brazilian biotype.</title>
        <authorList>
            <person name="Quecine M.C."/>
            <person name="Pachon D.M.R."/>
            <person name="Bonatelli M.L."/>
            <person name="Correr F.H."/>
            <person name="Franceschini L.M."/>
            <person name="Leite T.F."/>
            <person name="Margarido G.R.A."/>
            <person name="Almeida C.A."/>
            <person name="Ferrarezi J.A."/>
            <person name="Labate C.A."/>
        </authorList>
    </citation>
    <scope>NUCLEOTIDE SEQUENCE</scope>
    <source>
        <strain evidence="1">MF-1</strain>
    </source>
</reference>
<protein>
    <submittedName>
        <fullName evidence="1">Uncharacterized protein</fullName>
    </submittedName>
</protein>
<dbReference type="Proteomes" id="UP000765509">
    <property type="component" value="Unassembled WGS sequence"/>
</dbReference>
<sequence>MLRISVLRKVYRQLAEEEGEAISKEIDHFAQLAQSLYFAEGLNQSERKSLFAKRLSFIIKTCLLQIRIYAQLFKKVKAHDTTVVGETRREAFEFLKFFWLLTLTQYEDAKTNIYCKFKVESLTEEVLQHAKHAFESAEKDIQKIQAVSWHGTGHFLKFKWQFQLTWFVKVLINKHILPNQPEHNKNLVLEKKGRFFRQRIVSTKSKKGVPKSLIYHYVRVLGEIALRDSNFQLHALLVGISKHSRHIQNTFKERKPCYIVERIGYVMAASYLKLQIYFFVRQKGLFPVNLKDFDKKVLPLLQNFCLSAVFDTRQSRDEFSEEDKNVNKFETLEDVKQILGSRGATNEKGESASWIAVSFCLNSLWKEHIRNAEKSSINKKIFELGESSNIPYPPHLQKTNAIDEKGLQIEPLIELR</sequence>
<dbReference type="EMBL" id="AVOT02027249">
    <property type="protein sequence ID" value="MBW0519244.1"/>
    <property type="molecule type" value="Genomic_DNA"/>
</dbReference>
<evidence type="ECO:0000313" key="1">
    <source>
        <dbReference type="EMBL" id="MBW0519244.1"/>
    </source>
</evidence>
<keyword evidence="2" id="KW-1185">Reference proteome</keyword>
<comment type="caution">
    <text evidence="1">The sequence shown here is derived from an EMBL/GenBank/DDBJ whole genome shotgun (WGS) entry which is preliminary data.</text>
</comment>
<dbReference type="AlphaFoldDB" id="A0A9Q3EDH8"/>
<name>A0A9Q3EDH8_9BASI</name>
<gene>
    <name evidence="1" type="ORF">O181_058959</name>
</gene>